<gene>
    <name evidence="2" type="ORF">DILT_LOCUS4071</name>
</gene>
<evidence type="ECO:0000313" key="2">
    <source>
        <dbReference type="EMBL" id="VDK87737.1"/>
    </source>
</evidence>
<keyword evidence="3" id="KW-1185">Reference proteome</keyword>
<dbReference type="EMBL" id="UYRU01044783">
    <property type="protein sequence ID" value="VDK87737.1"/>
    <property type="molecule type" value="Genomic_DNA"/>
</dbReference>
<name>A0A3P6TR02_DIBLA</name>
<proteinExistence type="predicted"/>
<sequence length="176" mass="20320">MARPASDGTAACALRKSLERERSRQSNLYWNHFYANHNQNHSAGFQEAPSCVIRHPKDENSPKSPPAVGDLQAAFNSRMQNFVARSRGRQQWIRSSAQERHLRPDSHVGPRKRQPGLSGKLSENPKPTASEPSEVVDRNMNNFRWSTFDFFALNPYPFREYYSYSKRTCTYIAREK</sequence>
<dbReference type="AlphaFoldDB" id="A0A3P6TR02"/>
<organism evidence="2 3">
    <name type="scientific">Dibothriocephalus latus</name>
    <name type="common">Fish tapeworm</name>
    <name type="synonym">Diphyllobothrium latum</name>
    <dbReference type="NCBI Taxonomy" id="60516"/>
    <lineage>
        <taxon>Eukaryota</taxon>
        <taxon>Metazoa</taxon>
        <taxon>Spiralia</taxon>
        <taxon>Lophotrochozoa</taxon>
        <taxon>Platyhelminthes</taxon>
        <taxon>Cestoda</taxon>
        <taxon>Eucestoda</taxon>
        <taxon>Diphyllobothriidea</taxon>
        <taxon>Diphyllobothriidae</taxon>
        <taxon>Dibothriocephalus</taxon>
    </lineage>
</organism>
<accession>A0A3P6TR02</accession>
<evidence type="ECO:0000256" key="1">
    <source>
        <dbReference type="SAM" id="MobiDB-lite"/>
    </source>
</evidence>
<dbReference type="OrthoDB" id="10498764at2759"/>
<dbReference type="Proteomes" id="UP000281553">
    <property type="component" value="Unassembled WGS sequence"/>
</dbReference>
<evidence type="ECO:0000313" key="3">
    <source>
        <dbReference type="Proteomes" id="UP000281553"/>
    </source>
</evidence>
<reference evidence="2 3" key="1">
    <citation type="submission" date="2018-11" db="EMBL/GenBank/DDBJ databases">
        <authorList>
            <consortium name="Pathogen Informatics"/>
        </authorList>
    </citation>
    <scope>NUCLEOTIDE SEQUENCE [LARGE SCALE GENOMIC DNA]</scope>
</reference>
<feature type="region of interest" description="Disordered" evidence="1">
    <location>
        <begin position="86"/>
        <end position="135"/>
    </location>
</feature>
<protein>
    <submittedName>
        <fullName evidence="2">Uncharacterized protein</fullName>
    </submittedName>
</protein>
<feature type="compositionally biased region" description="Basic and acidic residues" evidence="1">
    <location>
        <begin position="97"/>
        <end position="108"/>
    </location>
</feature>